<dbReference type="RefSeq" id="WP_008085535.1">
    <property type="nucleotide sequence ID" value="NC_013926.1"/>
</dbReference>
<feature type="transmembrane region" description="Helical" evidence="6">
    <location>
        <begin position="917"/>
        <end position="943"/>
    </location>
</feature>
<reference evidence="8" key="1">
    <citation type="submission" date="2010-02" db="EMBL/GenBank/DDBJ databases">
        <title>Complete sequence of Aciduliprofundum boonei T469.</title>
        <authorList>
            <consortium name="US DOE Joint Genome Institute"/>
            <person name="Lucas S."/>
            <person name="Copeland A."/>
            <person name="Lapidus A."/>
            <person name="Cheng J.-F."/>
            <person name="Bruce D."/>
            <person name="Goodwin L."/>
            <person name="Pitluck S."/>
            <person name="Saunders E."/>
            <person name="Detter J.C."/>
            <person name="Han C."/>
            <person name="Tapia R."/>
            <person name="Land M."/>
            <person name="Hauser L."/>
            <person name="Kyrpides N."/>
            <person name="Mikhailova N."/>
            <person name="Flores G."/>
            <person name="Reysenbach A.-L."/>
            <person name="Woyke T."/>
        </authorList>
    </citation>
    <scope>NUCLEOTIDE SEQUENCE</scope>
    <source>
        <strain evidence="8">T469</strain>
    </source>
</reference>
<keyword evidence="3 6" id="KW-0812">Transmembrane</keyword>
<evidence type="ECO:0000256" key="4">
    <source>
        <dbReference type="ARBA" id="ARBA00022989"/>
    </source>
</evidence>
<feature type="transmembrane region" description="Helical" evidence="6">
    <location>
        <begin position="1194"/>
        <end position="1213"/>
    </location>
</feature>
<dbReference type="Gene3D" id="1.20.1640.10">
    <property type="entry name" value="Multidrug efflux transporter AcrB transmembrane domain"/>
    <property type="match status" value="2"/>
</dbReference>
<dbReference type="InterPro" id="IPR004869">
    <property type="entry name" value="MMPL_dom"/>
</dbReference>
<feature type="transmembrane region" description="Helical" evidence="6">
    <location>
        <begin position="793"/>
        <end position="810"/>
    </location>
</feature>
<dbReference type="STRING" id="439481.Aboo_0020"/>
<dbReference type="PANTHER" id="PTHR33406">
    <property type="entry name" value="MEMBRANE PROTEIN MJ1562-RELATED"/>
    <property type="match status" value="1"/>
</dbReference>
<feature type="transmembrane region" description="Helical" evidence="6">
    <location>
        <begin position="1219"/>
        <end position="1237"/>
    </location>
</feature>
<dbReference type="Pfam" id="PF03176">
    <property type="entry name" value="MMPL"/>
    <property type="match status" value="2"/>
</dbReference>
<evidence type="ECO:0000256" key="6">
    <source>
        <dbReference type="SAM" id="Phobius"/>
    </source>
</evidence>
<dbReference type="PANTHER" id="PTHR33406:SF13">
    <property type="entry name" value="MEMBRANE PROTEIN YDFJ"/>
    <property type="match status" value="1"/>
</dbReference>
<organism evidence="8 9">
    <name type="scientific">Aciduliprofundum boonei (strain DSM 19572 / T469)</name>
    <dbReference type="NCBI Taxonomy" id="439481"/>
    <lineage>
        <taxon>Archaea</taxon>
        <taxon>Methanobacteriati</taxon>
        <taxon>Thermoplasmatota</taxon>
        <taxon>DHVE2 group</taxon>
        <taxon>Candidatus Aciduliprofundum</taxon>
    </lineage>
</organism>
<dbReference type="Proteomes" id="UP000001400">
    <property type="component" value="Chromosome"/>
</dbReference>
<dbReference type="OrthoDB" id="42357at2157"/>
<dbReference type="GeneID" id="8826954"/>
<keyword evidence="2" id="KW-1003">Cell membrane</keyword>
<evidence type="ECO:0000256" key="2">
    <source>
        <dbReference type="ARBA" id="ARBA00022475"/>
    </source>
</evidence>
<feature type="transmembrane region" description="Helical" evidence="6">
    <location>
        <begin position="843"/>
        <end position="865"/>
    </location>
</feature>
<dbReference type="InterPro" id="IPR000731">
    <property type="entry name" value="SSD"/>
</dbReference>
<accession>B5IFE1</accession>
<gene>
    <name evidence="8" type="ordered locus">Aboo_0020</name>
</gene>
<feature type="transmembrane region" description="Helical" evidence="6">
    <location>
        <begin position="817"/>
        <end position="837"/>
    </location>
</feature>
<dbReference type="EMBL" id="CP001941">
    <property type="protein sequence ID" value="ADD07832.1"/>
    <property type="molecule type" value="Genomic_DNA"/>
</dbReference>
<protein>
    <submittedName>
        <fullName evidence="8">Patched family protein</fullName>
    </submittedName>
</protein>
<dbReference type="KEGG" id="abi:Aboo_0020"/>
<dbReference type="GO" id="GO:0005886">
    <property type="term" value="C:plasma membrane"/>
    <property type="evidence" value="ECO:0007669"/>
    <property type="project" value="UniProtKB-SubCell"/>
</dbReference>
<dbReference type="PROSITE" id="PS50156">
    <property type="entry name" value="SSD"/>
    <property type="match status" value="2"/>
</dbReference>
<feature type="transmembrane region" description="Helical" evidence="6">
    <location>
        <begin position="1249"/>
        <end position="1274"/>
    </location>
</feature>
<dbReference type="HOGENOM" id="CLU_003088_0_0_2"/>
<proteinExistence type="predicted"/>
<keyword evidence="9" id="KW-1185">Reference proteome</keyword>
<feature type="transmembrane region" description="Helical" evidence="6">
    <location>
        <begin position="1326"/>
        <end position="1350"/>
    </location>
</feature>
<evidence type="ECO:0000256" key="1">
    <source>
        <dbReference type="ARBA" id="ARBA00004651"/>
    </source>
</evidence>
<evidence type="ECO:0000256" key="3">
    <source>
        <dbReference type="ARBA" id="ARBA00022692"/>
    </source>
</evidence>
<evidence type="ECO:0000259" key="7">
    <source>
        <dbReference type="PROSITE" id="PS50156"/>
    </source>
</evidence>
<feature type="transmembrane region" description="Helical" evidence="6">
    <location>
        <begin position="985"/>
        <end position="1003"/>
    </location>
</feature>
<feature type="transmembrane region" description="Helical" evidence="6">
    <location>
        <begin position="15"/>
        <end position="33"/>
    </location>
</feature>
<keyword evidence="4 6" id="KW-1133">Transmembrane helix</keyword>
<feature type="transmembrane region" description="Helical" evidence="6">
    <location>
        <begin position="885"/>
        <end position="905"/>
    </location>
</feature>
<evidence type="ECO:0000313" key="9">
    <source>
        <dbReference type="Proteomes" id="UP000001400"/>
    </source>
</evidence>
<name>B5IFE1_ACIB4</name>
<keyword evidence="5 6" id="KW-0472">Membrane</keyword>
<dbReference type="eggNOG" id="arCOG02174">
    <property type="taxonomic scope" value="Archaea"/>
</dbReference>
<comment type="subcellular location">
    <subcellularLocation>
        <location evidence="1">Cell membrane</location>
        <topology evidence="1">Multi-pass membrane protein</topology>
    </subcellularLocation>
</comment>
<dbReference type="SUPFAM" id="SSF82866">
    <property type="entry name" value="Multidrug efflux transporter AcrB transmembrane domain"/>
    <property type="match status" value="2"/>
</dbReference>
<evidence type="ECO:0000256" key="5">
    <source>
        <dbReference type="ARBA" id="ARBA00023136"/>
    </source>
</evidence>
<dbReference type="InterPro" id="IPR050545">
    <property type="entry name" value="Mycobact_MmpL"/>
</dbReference>
<sequence>MELRALGNLVSKRPVATIIVILLITSIFGFYTAQMQMSADLSTFLPNDEMVKAQMKVSENFGDTDIVQVIVVSNNTLSKSSLMDMLTIEENLQNDSIISKNLRTPNSPSESIISPADIIIMGNITLNFENKLTELLKNMSAEMKGLNFTVALIPMRMMNSVMSDYRDIYENATDIRDDAKDIVLLMFSKPSSNETGMGKIEPLLQNLTYVLTQSNNFSVKSKVLTMLTPPLGNSTLGNESMNPLFKYFVEDILSNMSLENKSISVHYFSLTNTFTESSLDYSLSSINSAIDGNNQLINALNMVKGSIMSGDNATALYIMNKTIEGVSSNIAHMSFAYPYYYSFNNSLSKFLYDFKMGTLTPQDVESLKENTSAMLTISSGEFKNMLQILYDTLNQWTQSNYISYDLLYEANSTLPAVQGFLQNYQGAIMLNNSLTSIKMEINYAPVGNTTAHIEYLIGYLKNANAELEKQKEFIENAMGAMDTPYYRWYTQMLSDLDYVLYNSNVADYAMNIFVFTLQMMNEGAQGGNMGDFTIFYSLKHAFDSNVAPKYKEEIQSMYLTIMGMMKIGKGYEGEMPSMPSSPSIKLPNLNPSYAEKKNILKNMSYEDITKTVSSIENYNASEFMNTVNSTIPIVENASANMSSFANDIEKLVNNMEFVYSTTGDYNVSNMLKMYTQLHANISAASNALDSLSSNLPHMSGFTYMMHRFSGQLKTMFSKDFNGKTAKAAMLIVMLNDTRLPGESDAQHSKRMEALEERVESIAKESDISSKVMVMGTYLISQATEKTSNETMNVIFPIAIILVIVILLITFRSIVDTLLGILGLGMAISWAYGFGVIMNYNFNQISTTVAVLLVGLGIDYAIHTILRYREELRKGRKVRDAMNEMITHLGMGLILATITTIIAFLSNVSSPIPPVSDFGIMNAVGIFGAFVIFTTAIPAMKILIDERREKKGKLKIKKEKEREGSGLIVLNKFMALSAMAAEHHRIAVIAAVLLISGVAIYGGMNVNTTFDLKDFLPQNLEITDTINFMMDHFNASGMSDNYVLIEGNITSPSALKAVQATMQNLKDDDYVDYSQSSSITTLISEWKEKNSTFAKMVSGNDTNGDGLPDKNIKAIYDWLYENANGKSILHKSNGTYDSMLIIIRSSASNDKENKILTKEIDEDIQPLKDAGLKAIPTGTNLLTFHILDMLEGSQWRSLMITVIASLIVLTIVFLYEKRSWILGLITSIPVVLALLWLLGSMYALGINFNVVTVTITSLTIGLGITYAIHITHRFLEDWEREKSIEDAVKKTVRHTGTSIFGAAATTMAGFGTLMLSSMPPIQQFGEIAALSILYSFVLSVFILPTFLYMWASWREKRNKL</sequence>
<evidence type="ECO:0000313" key="8">
    <source>
        <dbReference type="EMBL" id="ADD07832.1"/>
    </source>
</evidence>
<feature type="domain" description="SSD" evidence="7">
    <location>
        <begin position="1219"/>
        <end position="1348"/>
    </location>
</feature>
<feature type="transmembrane region" description="Helical" evidence="6">
    <location>
        <begin position="1294"/>
        <end position="1314"/>
    </location>
</feature>
<feature type="domain" description="SSD" evidence="7">
    <location>
        <begin position="817"/>
        <end position="942"/>
    </location>
</feature>